<dbReference type="PROSITE" id="PS00653">
    <property type="entry name" value="GLYCOSYL_HYDROL_F1_2"/>
    <property type="match status" value="1"/>
</dbReference>
<dbReference type="PANTHER" id="PTHR10353:SF36">
    <property type="entry name" value="LP05116P"/>
    <property type="match status" value="1"/>
</dbReference>
<dbReference type="EMBL" id="JACHZG010000001">
    <property type="protein sequence ID" value="MBB3326441.1"/>
    <property type="molecule type" value="Genomic_DNA"/>
</dbReference>
<dbReference type="FunFam" id="3.20.20.80:FF:000004">
    <property type="entry name" value="Beta-glucosidase 6-phospho-beta-glucosidase"/>
    <property type="match status" value="1"/>
</dbReference>
<keyword evidence="13" id="KW-1185">Reference proteome</keyword>
<keyword evidence="6" id="KW-0119">Carbohydrate metabolism</keyword>
<dbReference type="InterPro" id="IPR001360">
    <property type="entry name" value="Glyco_hydro_1"/>
</dbReference>
<feature type="binding site" evidence="10">
    <location>
        <begin position="425"/>
        <end position="426"/>
    </location>
    <ligand>
        <name>substrate</name>
    </ligand>
</feature>
<dbReference type="SUPFAM" id="SSF51445">
    <property type="entry name" value="(Trans)glycosidases"/>
    <property type="match status" value="1"/>
</dbReference>
<comment type="catalytic activity">
    <reaction evidence="1 11">
        <text>Hydrolysis of terminal, non-reducing beta-D-glucosyl residues with release of beta-D-glucose.</text>
        <dbReference type="EC" id="3.2.1.21"/>
    </reaction>
</comment>
<dbReference type="InterPro" id="IPR017736">
    <property type="entry name" value="Glyco_hydro_1_beta-glucosidase"/>
</dbReference>
<evidence type="ECO:0000256" key="8">
    <source>
        <dbReference type="ARBA" id="ARBA00023326"/>
    </source>
</evidence>
<protein>
    <recommendedName>
        <fullName evidence="3 11">Beta-glucosidase</fullName>
        <ecNumber evidence="3 11">3.2.1.21</ecNumber>
    </recommendedName>
</protein>
<dbReference type="PANTHER" id="PTHR10353">
    <property type="entry name" value="GLYCOSYL HYDROLASE"/>
    <property type="match status" value="1"/>
</dbReference>
<evidence type="ECO:0000313" key="13">
    <source>
        <dbReference type="Proteomes" id="UP000565572"/>
    </source>
</evidence>
<dbReference type="EC" id="3.2.1.21" evidence="3 11"/>
<dbReference type="PRINTS" id="PR00131">
    <property type="entry name" value="GLHYDRLASE1"/>
</dbReference>
<proteinExistence type="inferred from homology"/>
<evidence type="ECO:0000256" key="7">
    <source>
        <dbReference type="ARBA" id="ARBA00023295"/>
    </source>
</evidence>
<evidence type="ECO:0000256" key="2">
    <source>
        <dbReference type="ARBA" id="ARBA00010838"/>
    </source>
</evidence>
<dbReference type="RefSeq" id="WP_332836705.1">
    <property type="nucleotide sequence ID" value="NZ_JACHZG010000001.1"/>
</dbReference>
<feature type="active site" description="Proton donor" evidence="9">
    <location>
        <position position="175"/>
    </location>
</feature>
<comment type="caution">
    <text evidence="12">The sequence shown here is derived from an EMBL/GenBank/DDBJ whole genome shotgun (WGS) entry which is preliminary data.</text>
</comment>
<organism evidence="12 13">
    <name type="scientific">Microlunatus antarcticus</name>
    <dbReference type="NCBI Taxonomy" id="53388"/>
    <lineage>
        <taxon>Bacteria</taxon>
        <taxon>Bacillati</taxon>
        <taxon>Actinomycetota</taxon>
        <taxon>Actinomycetes</taxon>
        <taxon>Propionibacteriales</taxon>
        <taxon>Propionibacteriaceae</taxon>
        <taxon>Microlunatus</taxon>
    </lineage>
</organism>
<evidence type="ECO:0000256" key="5">
    <source>
        <dbReference type="ARBA" id="ARBA00023001"/>
    </source>
</evidence>
<feature type="binding site" evidence="10">
    <location>
        <position position="306"/>
    </location>
    <ligand>
        <name>substrate</name>
    </ligand>
</feature>
<dbReference type="InterPro" id="IPR033132">
    <property type="entry name" value="GH_1_N_CS"/>
</dbReference>
<gene>
    <name evidence="12" type="ORF">FHX39_001385</name>
</gene>
<feature type="binding site" evidence="10">
    <location>
        <position position="29"/>
    </location>
    <ligand>
        <name>substrate</name>
    </ligand>
</feature>
<name>A0A7W5JUR5_9ACTN</name>
<dbReference type="Gene3D" id="3.20.20.80">
    <property type="entry name" value="Glycosidases"/>
    <property type="match status" value="1"/>
</dbReference>
<evidence type="ECO:0000256" key="10">
    <source>
        <dbReference type="PIRSR" id="PIRSR617736-2"/>
    </source>
</evidence>
<dbReference type="NCBIfam" id="TIGR03356">
    <property type="entry name" value="BGL"/>
    <property type="match status" value="1"/>
</dbReference>
<evidence type="ECO:0000256" key="11">
    <source>
        <dbReference type="RuleBase" id="RU361175"/>
    </source>
</evidence>
<keyword evidence="5" id="KW-0136">Cellulose degradation</keyword>
<keyword evidence="4 11" id="KW-0378">Hydrolase</keyword>
<evidence type="ECO:0000256" key="4">
    <source>
        <dbReference type="ARBA" id="ARBA00022801"/>
    </source>
</evidence>
<evidence type="ECO:0000313" key="12">
    <source>
        <dbReference type="EMBL" id="MBB3326441.1"/>
    </source>
</evidence>
<accession>A0A7W5JUR5</accession>
<evidence type="ECO:0000256" key="6">
    <source>
        <dbReference type="ARBA" id="ARBA00023277"/>
    </source>
</evidence>
<feature type="binding site" evidence="10">
    <location>
        <position position="174"/>
    </location>
    <ligand>
        <name>substrate</name>
    </ligand>
</feature>
<dbReference type="InterPro" id="IPR017853">
    <property type="entry name" value="GH"/>
</dbReference>
<sequence length="467" mass="51275">MSTISTTAAPEPVTFPDGFGWGTATASYQIEGAVGVDGRSPSVWDTFSHTPGMITDGSNGDRADDHYYRYAEDVELMADLGTSFYRFSFAWPRLQPDGHGKLNPAGLAFYDRLTNKLLERGITPWVTLYHWDLPQVLEDAGGWPVRDTALRFADYSTQVFDALKDKVEHWTTLNEPFCAGLLSYAAGQLAPGRNEPVAGIHAVHHLLLGHGLALQAMRTQAGPEHQFGLTLNLSPVAAATDSEADADAARRIDALSNRLFLDPILKGSYPEDLVADLAPLMTFDHVQAGDLELISQPIEALGINYYMKYVVRAGRNHRYHGTPYVGSGDVEFVGAGLPRSARGWEINPDGLYELLTHVSSAYDAPPLWITENGIALDDVVDADGAVHDPDRIAYLDAHFRAAHRAITDGVDLRGYFIWTLTDNFEWSYGESSRFGLVHVDYETQVRTPKDSAAWYAKVTADNGLGEA</sequence>
<dbReference type="AlphaFoldDB" id="A0A7W5JUR5"/>
<comment type="similarity">
    <text evidence="2 11">Belongs to the glycosyl hydrolase 1 family.</text>
</comment>
<keyword evidence="7 11" id="KW-0326">Glycosidase</keyword>
<keyword evidence="8" id="KW-0624">Polysaccharide degradation</keyword>
<dbReference type="Pfam" id="PF00232">
    <property type="entry name" value="Glyco_hydro_1"/>
    <property type="match status" value="1"/>
</dbReference>
<dbReference type="Proteomes" id="UP000565572">
    <property type="component" value="Unassembled WGS sequence"/>
</dbReference>
<evidence type="ECO:0000256" key="1">
    <source>
        <dbReference type="ARBA" id="ARBA00000448"/>
    </source>
</evidence>
<feature type="active site" description="Nucleophile" evidence="9">
    <location>
        <position position="371"/>
    </location>
</feature>
<dbReference type="GO" id="GO:0030245">
    <property type="term" value="P:cellulose catabolic process"/>
    <property type="evidence" value="ECO:0007669"/>
    <property type="project" value="UniProtKB-KW"/>
</dbReference>
<reference evidence="12 13" key="1">
    <citation type="submission" date="2020-08" db="EMBL/GenBank/DDBJ databases">
        <title>Sequencing the genomes of 1000 actinobacteria strains.</title>
        <authorList>
            <person name="Klenk H.-P."/>
        </authorList>
    </citation>
    <scope>NUCLEOTIDE SEQUENCE [LARGE SCALE GENOMIC DNA]</scope>
    <source>
        <strain evidence="12 13">DSM 11053</strain>
    </source>
</reference>
<dbReference type="GO" id="GO:0005829">
    <property type="term" value="C:cytosol"/>
    <property type="evidence" value="ECO:0007669"/>
    <property type="project" value="TreeGrafter"/>
</dbReference>
<feature type="binding site" evidence="10">
    <location>
        <position position="418"/>
    </location>
    <ligand>
        <name>substrate</name>
    </ligand>
</feature>
<feature type="binding site" evidence="10">
    <location>
        <position position="130"/>
    </location>
    <ligand>
        <name>substrate</name>
    </ligand>
</feature>
<evidence type="ECO:0000256" key="3">
    <source>
        <dbReference type="ARBA" id="ARBA00012744"/>
    </source>
</evidence>
<evidence type="ECO:0000256" key="9">
    <source>
        <dbReference type="PIRSR" id="PIRSR617736-1"/>
    </source>
</evidence>
<dbReference type="GO" id="GO:0008422">
    <property type="term" value="F:beta-glucosidase activity"/>
    <property type="evidence" value="ECO:0007669"/>
    <property type="project" value="UniProtKB-EC"/>
</dbReference>